<dbReference type="SUPFAM" id="SSF50978">
    <property type="entry name" value="WD40 repeat-like"/>
    <property type="match status" value="1"/>
</dbReference>
<dbReference type="PANTHER" id="PTHR19879:SF1">
    <property type="entry name" value="CANNONBALL-RELATED"/>
    <property type="match status" value="1"/>
</dbReference>
<dbReference type="VEuPathDB" id="ToxoDB:LOC34617498"/>
<feature type="region of interest" description="Disordered" evidence="2">
    <location>
        <begin position="249"/>
        <end position="269"/>
    </location>
</feature>
<dbReference type="InterPro" id="IPR036322">
    <property type="entry name" value="WD40_repeat_dom_sf"/>
</dbReference>
<dbReference type="GO" id="GO:0016251">
    <property type="term" value="F:RNA polymerase II general transcription initiation factor activity"/>
    <property type="evidence" value="ECO:0007669"/>
    <property type="project" value="TreeGrafter"/>
</dbReference>
<name>A0A1D3D0D9_9EIME</name>
<sequence>MDEDGSPSKAKSNLGSSKCCYKLIGHEGRVLALTFAEAGDRCLLTGGSDAVIRLHYFASGSGDNLARLWCTSRSSPLRLLQHPGAATDVPHVYMHPNSSLLLTAASDGVVRVFDLRAADAVRTWELPTAAGPLPSHLEGDRGSGAAAARAASAAVGAEISQVDGTLRWPLDPRLLSAAGRTALSSKSYHTSSLNGEASALTASPNGRLAAAAETHATALSFCYNSSLLAGTTGDGRVLLWDTAAASRGGEGRRLQEVPDSPGLGSQGTAPSLGEVDELKLLQCLYGRALAFRVCTFTPENLLMVGGLSTLDLTDV</sequence>
<dbReference type="InterPro" id="IPR015943">
    <property type="entry name" value="WD40/YVTN_repeat-like_dom_sf"/>
</dbReference>
<dbReference type="PANTHER" id="PTHR19879">
    <property type="entry name" value="TRANSCRIPTION INITIATION FACTOR TFIID"/>
    <property type="match status" value="1"/>
</dbReference>
<dbReference type="GO" id="GO:0003743">
    <property type="term" value="F:translation initiation factor activity"/>
    <property type="evidence" value="ECO:0007669"/>
    <property type="project" value="UniProtKB-KW"/>
</dbReference>
<dbReference type="AlphaFoldDB" id="A0A1D3D0D9"/>
<gene>
    <name evidence="3" type="ORF">cyc_00301</name>
</gene>
<dbReference type="GO" id="GO:0006367">
    <property type="term" value="P:transcription initiation at RNA polymerase II promoter"/>
    <property type="evidence" value="ECO:0007669"/>
    <property type="project" value="TreeGrafter"/>
</dbReference>
<accession>A0A1D3D0D9</accession>
<organism evidence="3 4">
    <name type="scientific">Cyclospora cayetanensis</name>
    <dbReference type="NCBI Taxonomy" id="88456"/>
    <lineage>
        <taxon>Eukaryota</taxon>
        <taxon>Sar</taxon>
        <taxon>Alveolata</taxon>
        <taxon>Apicomplexa</taxon>
        <taxon>Conoidasida</taxon>
        <taxon>Coccidia</taxon>
        <taxon>Eucoccidiorida</taxon>
        <taxon>Eimeriorina</taxon>
        <taxon>Eimeriidae</taxon>
        <taxon>Cyclospora</taxon>
    </lineage>
</organism>
<evidence type="ECO:0000256" key="2">
    <source>
        <dbReference type="SAM" id="MobiDB-lite"/>
    </source>
</evidence>
<dbReference type="InParanoid" id="A0A1D3D0D9"/>
<dbReference type="Pfam" id="PF00400">
    <property type="entry name" value="WD40"/>
    <property type="match status" value="3"/>
</dbReference>
<keyword evidence="4" id="KW-1185">Reference proteome</keyword>
<dbReference type="PROSITE" id="PS50082">
    <property type="entry name" value="WD_REPEATS_2"/>
    <property type="match status" value="1"/>
</dbReference>
<dbReference type="Gene3D" id="2.130.10.10">
    <property type="entry name" value="YVTN repeat-like/Quinoprotein amine dehydrogenase"/>
    <property type="match status" value="1"/>
</dbReference>
<evidence type="ECO:0000313" key="4">
    <source>
        <dbReference type="Proteomes" id="UP000095192"/>
    </source>
</evidence>
<dbReference type="VEuPathDB" id="ToxoDB:cyc_00301"/>
<dbReference type="GO" id="GO:0005669">
    <property type="term" value="C:transcription factor TFIID complex"/>
    <property type="evidence" value="ECO:0007669"/>
    <property type="project" value="TreeGrafter"/>
</dbReference>
<dbReference type="SMART" id="SM00320">
    <property type="entry name" value="WD40"/>
    <property type="match status" value="3"/>
</dbReference>
<dbReference type="EMBL" id="JROU02001281">
    <property type="protein sequence ID" value="OEH76926.1"/>
    <property type="molecule type" value="Genomic_DNA"/>
</dbReference>
<feature type="repeat" description="WD" evidence="1">
    <location>
        <begin position="82"/>
        <end position="123"/>
    </location>
</feature>
<evidence type="ECO:0000313" key="3">
    <source>
        <dbReference type="EMBL" id="OEH76926.1"/>
    </source>
</evidence>
<keyword evidence="1" id="KW-0853">WD repeat</keyword>
<comment type="caution">
    <text evidence="3">The sequence shown here is derived from an EMBL/GenBank/DDBJ whole genome shotgun (WGS) entry which is preliminary data.</text>
</comment>
<evidence type="ECO:0000256" key="1">
    <source>
        <dbReference type="PROSITE-ProRule" id="PRU00221"/>
    </source>
</evidence>
<proteinExistence type="predicted"/>
<dbReference type="InterPro" id="IPR001680">
    <property type="entry name" value="WD40_rpt"/>
</dbReference>
<dbReference type="Proteomes" id="UP000095192">
    <property type="component" value="Unassembled WGS sequence"/>
</dbReference>
<protein>
    <submittedName>
        <fullName evidence="3">Transcription initiation factor tfiid subunit related</fullName>
    </submittedName>
</protein>
<reference evidence="3 4" key="1">
    <citation type="journal article" date="2016" name="BMC Genomics">
        <title>Comparative genomics reveals Cyclospora cayetanensis possesses coccidia-like metabolism and invasion components but unique surface antigens.</title>
        <authorList>
            <person name="Liu S."/>
            <person name="Wang L."/>
            <person name="Zheng H."/>
            <person name="Xu Z."/>
            <person name="Roellig D.M."/>
            <person name="Li N."/>
            <person name="Frace M.A."/>
            <person name="Tang K."/>
            <person name="Arrowood M.J."/>
            <person name="Moss D.M."/>
            <person name="Zhang L."/>
            <person name="Feng Y."/>
            <person name="Xiao L."/>
        </authorList>
    </citation>
    <scope>NUCLEOTIDE SEQUENCE [LARGE SCALE GENOMIC DNA]</scope>
    <source>
        <strain evidence="3 4">CHN_HEN01</strain>
    </source>
</reference>